<proteinExistence type="predicted"/>
<dbReference type="InterPro" id="IPR001932">
    <property type="entry name" value="PPM-type_phosphatase-like_dom"/>
</dbReference>
<gene>
    <name evidence="3" type="ORF">GCM10010439_40260</name>
</gene>
<dbReference type="SUPFAM" id="SSF81606">
    <property type="entry name" value="PP2C-like"/>
    <property type="match status" value="1"/>
</dbReference>
<organism evidence="3 4">
    <name type="scientific">Actinocorallia aurantiaca</name>
    <dbReference type="NCBI Taxonomy" id="46204"/>
    <lineage>
        <taxon>Bacteria</taxon>
        <taxon>Bacillati</taxon>
        <taxon>Actinomycetota</taxon>
        <taxon>Actinomycetes</taxon>
        <taxon>Streptosporangiales</taxon>
        <taxon>Thermomonosporaceae</taxon>
        <taxon>Actinocorallia</taxon>
    </lineage>
</organism>
<dbReference type="Gene3D" id="3.60.40.10">
    <property type="entry name" value="PPM-type phosphatase domain"/>
    <property type="match status" value="1"/>
</dbReference>
<name>A0ABN3UFB1_9ACTN</name>
<dbReference type="SUPFAM" id="SSF55781">
    <property type="entry name" value="GAF domain-like"/>
    <property type="match status" value="1"/>
</dbReference>
<feature type="domain" description="PPM-type phosphatase" evidence="2">
    <location>
        <begin position="188"/>
        <end position="406"/>
    </location>
</feature>
<reference evidence="3 4" key="1">
    <citation type="journal article" date="2019" name="Int. J. Syst. Evol. Microbiol.">
        <title>The Global Catalogue of Microorganisms (GCM) 10K type strain sequencing project: providing services to taxonomists for standard genome sequencing and annotation.</title>
        <authorList>
            <consortium name="The Broad Institute Genomics Platform"/>
            <consortium name="The Broad Institute Genome Sequencing Center for Infectious Disease"/>
            <person name="Wu L."/>
            <person name="Ma J."/>
        </authorList>
    </citation>
    <scope>NUCLEOTIDE SEQUENCE [LARGE SCALE GENOMIC DNA]</scope>
    <source>
        <strain evidence="3 4">JCM 8201</strain>
    </source>
</reference>
<dbReference type="PANTHER" id="PTHR43156:SF2">
    <property type="entry name" value="STAGE II SPORULATION PROTEIN E"/>
    <property type="match status" value="1"/>
</dbReference>
<accession>A0ABN3UFB1</accession>
<sequence length="422" mass="46210">MGNGGREPAGGESGFERMLTELLEASHLAVFEQLPHLIDEHARRAGVGDVQIYLVDLQQNVLRPVTGPAPEGADDAAAEIRVDGTLGGRAFQQARILTSPRSGENEAEYWWVPLLDGTERLGVMRVHTSGHAGPQEIDRMRHLASLAALMLVSVRPYSDSYARLVRTRRMNVAAEMQWNLLPPPMFASDRVAIGVVMEPAYEIGGDAFDYAVSGDDVHTSIFDAMGHDAASGLAANLAMASSRNQRRHGVPLAEAGRGIETALLQEFGSSNRFVTAIMADLNTSTGALTWVNHGHHPPILIRGGRWVTRLQCPPSHPMGMDLDLPVTVCTEHLEPGDRLLLYTDGITEARDHHGHEFGLDRFIDFVLRHIADGVSISETLRRLIRTLLAHHDQPLQDDATVLLLEWRGSSPATDLVEISRKS</sequence>
<evidence type="ECO:0000313" key="3">
    <source>
        <dbReference type="EMBL" id="GAA2729532.1"/>
    </source>
</evidence>
<protein>
    <submittedName>
        <fullName evidence="3">PP2C family protein-serine/threonine phosphatase</fullName>
    </submittedName>
</protein>
<comment type="caution">
    <text evidence="3">The sequence shown here is derived from an EMBL/GenBank/DDBJ whole genome shotgun (WGS) entry which is preliminary data.</text>
</comment>
<dbReference type="InterPro" id="IPR029016">
    <property type="entry name" value="GAF-like_dom_sf"/>
</dbReference>
<dbReference type="InterPro" id="IPR052016">
    <property type="entry name" value="Bact_Sigma-Reg"/>
</dbReference>
<dbReference type="Pfam" id="PF07228">
    <property type="entry name" value="SpoIIE"/>
    <property type="match status" value="1"/>
</dbReference>
<dbReference type="Gene3D" id="3.30.450.40">
    <property type="match status" value="1"/>
</dbReference>
<dbReference type="RefSeq" id="WP_344452078.1">
    <property type="nucleotide sequence ID" value="NZ_BAAATZ010000015.1"/>
</dbReference>
<dbReference type="Proteomes" id="UP001501842">
    <property type="component" value="Unassembled WGS sequence"/>
</dbReference>
<evidence type="ECO:0000313" key="4">
    <source>
        <dbReference type="Proteomes" id="UP001501842"/>
    </source>
</evidence>
<dbReference type="InterPro" id="IPR036457">
    <property type="entry name" value="PPM-type-like_dom_sf"/>
</dbReference>
<keyword evidence="1" id="KW-0378">Hydrolase</keyword>
<dbReference type="PANTHER" id="PTHR43156">
    <property type="entry name" value="STAGE II SPORULATION PROTEIN E-RELATED"/>
    <property type="match status" value="1"/>
</dbReference>
<keyword evidence="4" id="KW-1185">Reference proteome</keyword>
<dbReference type="EMBL" id="BAAATZ010000015">
    <property type="protein sequence ID" value="GAA2729532.1"/>
    <property type="molecule type" value="Genomic_DNA"/>
</dbReference>
<evidence type="ECO:0000256" key="1">
    <source>
        <dbReference type="ARBA" id="ARBA00022801"/>
    </source>
</evidence>
<dbReference type="SMART" id="SM00331">
    <property type="entry name" value="PP2C_SIG"/>
    <property type="match status" value="1"/>
</dbReference>
<evidence type="ECO:0000259" key="2">
    <source>
        <dbReference type="SMART" id="SM00331"/>
    </source>
</evidence>